<dbReference type="EC" id="2.1.1.-" evidence="5"/>
<dbReference type="EMBL" id="CP157960">
    <property type="protein sequence ID" value="XBT93948.1"/>
    <property type="molecule type" value="Genomic_DNA"/>
</dbReference>
<dbReference type="AlphaFoldDB" id="A0AAU7RUV1"/>
<dbReference type="PANTHER" id="PTHR13370">
    <property type="entry name" value="RNA METHYLASE-RELATED"/>
    <property type="match status" value="1"/>
</dbReference>
<dbReference type="InterPro" id="IPR002052">
    <property type="entry name" value="DNA_methylase_N6_adenine_CS"/>
</dbReference>
<evidence type="ECO:0000256" key="5">
    <source>
        <dbReference type="RuleBase" id="RU362026"/>
    </source>
</evidence>
<proteinExistence type="inferred from homology"/>
<reference evidence="7" key="1">
    <citation type="submission" date="2024-06" db="EMBL/GenBank/DDBJ databases">
        <authorList>
            <person name="Li T."/>
            <person name="Gao R."/>
        </authorList>
    </citation>
    <scope>NUCLEOTIDE SEQUENCE</scope>
    <source>
        <strain evidence="7">ZPR3</strain>
    </source>
</reference>
<name>A0AAU7RUV1_9HYPH</name>
<organism evidence="7">
    <name type="scientific">Rhizobium sp. ZPR3</name>
    <dbReference type="NCBI Taxonomy" id="3158967"/>
    <lineage>
        <taxon>Bacteria</taxon>
        <taxon>Pseudomonadati</taxon>
        <taxon>Pseudomonadota</taxon>
        <taxon>Alphaproteobacteria</taxon>
        <taxon>Hyphomicrobiales</taxon>
        <taxon>Rhizobiaceae</taxon>
        <taxon>Rhizobium/Agrobacterium group</taxon>
        <taxon>Rhizobium</taxon>
    </lineage>
</organism>
<evidence type="ECO:0000256" key="4">
    <source>
        <dbReference type="ARBA" id="ARBA00047942"/>
    </source>
</evidence>
<comment type="similarity">
    <text evidence="1 5">Belongs to the N(4)/N(6)-methyltransferase family.</text>
</comment>
<gene>
    <name evidence="7" type="ORF">ABM479_05650</name>
</gene>
<dbReference type="PROSITE" id="PS00092">
    <property type="entry name" value="N6_MTASE"/>
    <property type="match status" value="1"/>
</dbReference>
<keyword evidence="3" id="KW-0808">Transferase</keyword>
<dbReference type="GO" id="GO:0009007">
    <property type="term" value="F:site-specific DNA-methyltransferase (adenine-specific) activity"/>
    <property type="evidence" value="ECO:0007669"/>
    <property type="project" value="UniProtKB-EC"/>
</dbReference>
<dbReference type="REBASE" id="838827">
    <property type="entry name" value="M.RspZPR3ORF5650P"/>
</dbReference>
<feature type="domain" description="DNA methylase N-4/N-6" evidence="6">
    <location>
        <begin position="25"/>
        <end position="205"/>
    </location>
</feature>
<evidence type="ECO:0000259" key="6">
    <source>
        <dbReference type="Pfam" id="PF01555"/>
    </source>
</evidence>
<dbReference type="Gene3D" id="3.40.50.150">
    <property type="entry name" value="Vaccinia Virus protein VP39"/>
    <property type="match status" value="1"/>
</dbReference>
<dbReference type="NCBIfam" id="NF010253">
    <property type="entry name" value="PRK13699.1"/>
    <property type="match status" value="1"/>
</dbReference>
<accession>A0AAU7RUV1</accession>
<evidence type="ECO:0000256" key="2">
    <source>
        <dbReference type="ARBA" id="ARBA00022603"/>
    </source>
</evidence>
<dbReference type="GO" id="GO:0003677">
    <property type="term" value="F:DNA binding"/>
    <property type="evidence" value="ECO:0007669"/>
    <property type="project" value="InterPro"/>
</dbReference>
<dbReference type="SUPFAM" id="SSF53335">
    <property type="entry name" value="S-adenosyl-L-methionine-dependent methyltransferases"/>
    <property type="match status" value="1"/>
</dbReference>
<evidence type="ECO:0000313" key="7">
    <source>
        <dbReference type="EMBL" id="XBT93948.1"/>
    </source>
</evidence>
<keyword evidence="2 7" id="KW-0489">Methyltransferase</keyword>
<dbReference type="PRINTS" id="PR00508">
    <property type="entry name" value="S21N4MTFRASE"/>
</dbReference>
<comment type="catalytic activity">
    <reaction evidence="4">
        <text>a 2'-deoxyadenosine in DNA + S-adenosyl-L-methionine = an N(6)-methyl-2'-deoxyadenosine in DNA + S-adenosyl-L-homocysteine + H(+)</text>
        <dbReference type="Rhea" id="RHEA:15197"/>
        <dbReference type="Rhea" id="RHEA-COMP:12418"/>
        <dbReference type="Rhea" id="RHEA-COMP:12419"/>
        <dbReference type="ChEBI" id="CHEBI:15378"/>
        <dbReference type="ChEBI" id="CHEBI:57856"/>
        <dbReference type="ChEBI" id="CHEBI:59789"/>
        <dbReference type="ChEBI" id="CHEBI:90615"/>
        <dbReference type="ChEBI" id="CHEBI:90616"/>
        <dbReference type="EC" id="2.1.1.72"/>
    </reaction>
</comment>
<dbReference type="PANTHER" id="PTHR13370:SF3">
    <property type="entry name" value="TRNA (GUANINE(10)-N2)-METHYLTRANSFERASE HOMOLOG"/>
    <property type="match status" value="1"/>
</dbReference>
<dbReference type="InterPro" id="IPR001091">
    <property type="entry name" value="RM_Methyltransferase"/>
</dbReference>
<sequence length="212" mass="24070">MVPARNTILWGDCITLMQHLPGGSVDFILTDPPYLVRYRDRSGRTVANDADASWLVPAFAEMYRVLKDDSLAVSFYGWNEVDKFMAAWRSAGFRVVGHMVFTKSYASSRRFLQHRHEQAYLLAKGRPPLPRRPESDVRDWDYTGNRLHPTQKPLAPLEQLVQMFSKPGDLVLDPFCGSGTSLEASRRQGRDFLGIELDGQHHQTASLRVHGN</sequence>
<dbReference type="RefSeq" id="WP_349958069.1">
    <property type="nucleotide sequence ID" value="NZ_CP157960.1"/>
</dbReference>
<dbReference type="GO" id="GO:0005737">
    <property type="term" value="C:cytoplasm"/>
    <property type="evidence" value="ECO:0007669"/>
    <property type="project" value="TreeGrafter"/>
</dbReference>
<dbReference type="GO" id="GO:0008170">
    <property type="term" value="F:N-methyltransferase activity"/>
    <property type="evidence" value="ECO:0007669"/>
    <property type="project" value="InterPro"/>
</dbReference>
<protein>
    <recommendedName>
        <fullName evidence="5">Methyltransferase</fullName>
        <ecNumber evidence="5">2.1.1.-</ecNumber>
    </recommendedName>
</protein>
<dbReference type="InterPro" id="IPR002941">
    <property type="entry name" value="DNA_methylase_N4/N6"/>
</dbReference>
<evidence type="ECO:0000256" key="1">
    <source>
        <dbReference type="ARBA" id="ARBA00006594"/>
    </source>
</evidence>
<dbReference type="InterPro" id="IPR029063">
    <property type="entry name" value="SAM-dependent_MTases_sf"/>
</dbReference>
<dbReference type="GO" id="GO:0032259">
    <property type="term" value="P:methylation"/>
    <property type="evidence" value="ECO:0007669"/>
    <property type="project" value="UniProtKB-KW"/>
</dbReference>
<evidence type="ECO:0000256" key="3">
    <source>
        <dbReference type="ARBA" id="ARBA00022679"/>
    </source>
</evidence>
<dbReference type="Pfam" id="PF01555">
    <property type="entry name" value="N6_N4_Mtase"/>
    <property type="match status" value="1"/>
</dbReference>